<evidence type="ECO:0000256" key="1">
    <source>
        <dbReference type="ARBA" id="ARBA00008857"/>
    </source>
</evidence>
<dbReference type="Proteomes" id="UP001358324">
    <property type="component" value="Unassembled WGS sequence"/>
</dbReference>
<reference evidence="6 7" key="1">
    <citation type="submission" date="2024-01" db="EMBL/GenBank/DDBJ databases">
        <title>Novel species of the genus Luteimonas isolated from rivers.</title>
        <authorList>
            <person name="Lu H."/>
        </authorList>
    </citation>
    <scope>NUCLEOTIDE SEQUENCE [LARGE SCALE GENOMIC DNA]</scope>
    <source>
        <strain evidence="6 7">SMYT11W</strain>
    </source>
</reference>
<dbReference type="PANTHER" id="PTHR30349:SF64">
    <property type="entry name" value="PROPHAGE INTEGRASE INTD-RELATED"/>
    <property type="match status" value="1"/>
</dbReference>
<dbReference type="CDD" id="cd01184">
    <property type="entry name" value="INT_C_like_1"/>
    <property type="match status" value="1"/>
</dbReference>
<accession>A0ABU7WFH7</accession>
<evidence type="ECO:0000313" key="7">
    <source>
        <dbReference type="Proteomes" id="UP001358324"/>
    </source>
</evidence>
<dbReference type="InterPro" id="IPR013762">
    <property type="entry name" value="Integrase-like_cat_sf"/>
</dbReference>
<evidence type="ECO:0000256" key="2">
    <source>
        <dbReference type="ARBA" id="ARBA00022908"/>
    </source>
</evidence>
<evidence type="ECO:0000256" key="3">
    <source>
        <dbReference type="ARBA" id="ARBA00023125"/>
    </source>
</evidence>
<sequence>MKQPLDNDIAQRIQAFVDAPFGSLRVKTLRVGRIAFHDLEVVGREAANTLYNLMELSCVRTQRNRVRRDGKRFIDVLPPGTPGRLLSEEVADYVAEKRRVKLKPDSIKTIERTLTILGMVTGDIEVSRIDRQQIQRMWELLRWAPSNLANDPDLKQQSVDALIELGMASNKPALAEETMALHHRVLSAFFNYLVEHKAIGFSPMKGFKLPSRSKIKSSRKTLRLFSDADLQRIFGPDNFLPWASAHPHRWWCPILALYTGARVSEIAQLHLADVIREPHGGLSIQIHAVADPDLDGKEVRSRMTIKGNTSVRSVPLTDPVLAAGFGDFIADLERYGHQRLFPHLSAGVNRTTGETNARYSATLQQDFGRYLKSLGFAKGIGFHAFRHTLATDLDDQGISETDLALITGHAVEKRAPVLHDNYYHPGERQPQHRRRRQQQALKAYQPNVQVPVYRAGQFDQVLVPGNVFYP</sequence>
<evidence type="ECO:0000259" key="5">
    <source>
        <dbReference type="PROSITE" id="PS51898"/>
    </source>
</evidence>
<dbReference type="Gene3D" id="1.10.443.10">
    <property type="entry name" value="Intergrase catalytic core"/>
    <property type="match status" value="1"/>
</dbReference>
<keyword evidence="4" id="KW-0233">DNA recombination</keyword>
<dbReference type="Gene3D" id="1.10.150.130">
    <property type="match status" value="1"/>
</dbReference>
<dbReference type="InterPro" id="IPR050090">
    <property type="entry name" value="Tyrosine_recombinase_XerCD"/>
</dbReference>
<dbReference type="PANTHER" id="PTHR30349">
    <property type="entry name" value="PHAGE INTEGRASE-RELATED"/>
    <property type="match status" value="1"/>
</dbReference>
<comment type="caution">
    <text evidence="6">The sequence shown here is derived from an EMBL/GenBank/DDBJ whole genome shotgun (WGS) entry which is preliminary data.</text>
</comment>
<keyword evidence="7" id="KW-1185">Reference proteome</keyword>
<keyword evidence="3" id="KW-0238">DNA-binding</keyword>
<keyword evidence="2" id="KW-0229">DNA integration</keyword>
<organism evidence="6 7">
    <name type="scientific">Luteimonas flava</name>
    <dbReference type="NCBI Taxonomy" id="3115822"/>
    <lineage>
        <taxon>Bacteria</taxon>
        <taxon>Pseudomonadati</taxon>
        <taxon>Pseudomonadota</taxon>
        <taxon>Gammaproteobacteria</taxon>
        <taxon>Lysobacterales</taxon>
        <taxon>Lysobacteraceae</taxon>
        <taxon>Luteimonas</taxon>
    </lineage>
</organism>
<protein>
    <submittedName>
        <fullName evidence="6">Site-specific integrase</fullName>
    </submittedName>
</protein>
<dbReference type="InterPro" id="IPR011010">
    <property type="entry name" value="DNA_brk_join_enz"/>
</dbReference>
<dbReference type="PROSITE" id="PS51898">
    <property type="entry name" value="TYR_RECOMBINASE"/>
    <property type="match status" value="1"/>
</dbReference>
<evidence type="ECO:0000313" key="6">
    <source>
        <dbReference type="EMBL" id="MEF3082724.1"/>
    </source>
</evidence>
<dbReference type="InterPro" id="IPR010998">
    <property type="entry name" value="Integrase_recombinase_N"/>
</dbReference>
<name>A0ABU7WFH7_9GAMM</name>
<dbReference type="Pfam" id="PF00589">
    <property type="entry name" value="Phage_integrase"/>
    <property type="match status" value="1"/>
</dbReference>
<comment type="similarity">
    <text evidence="1">Belongs to the 'phage' integrase family.</text>
</comment>
<dbReference type="EMBL" id="JAZHBM010000002">
    <property type="protein sequence ID" value="MEF3082724.1"/>
    <property type="molecule type" value="Genomic_DNA"/>
</dbReference>
<feature type="domain" description="Tyr recombinase" evidence="5">
    <location>
        <begin position="219"/>
        <end position="438"/>
    </location>
</feature>
<dbReference type="SUPFAM" id="SSF56349">
    <property type="entry name" value="DNA breaking-rejoining enzymes"/>
    <property type="match status" value="1"/>
</dbReference>
<dbReference type="RefSeq" id="WP_332078443.1">
    <property type="nucleotide sequence ID" value="NZ_JAZHBM010000002.1"/>
</dbReference>
<proteinExistence type="inferred from homology"/>
<dbReference type="InterPro" id="IPR002104">
    <property type="entry name" value="Integrase_catalytic"/>
</dbReference>
<gene>
    <name evidence="6" type="ORF">V3391_10970</name>
</gene>
<evidence type="ECO:0000256" key="4">
    <source>
        <dbReference type="ARBA" id="ARBA00023172"/>
    </source>
</evidence>